<evidence type="ECO:0000256" key="1">
    <source>
        <dbReference type="ARBA" id="ARBA00022734"/>
    </source>
</evidence>
<dbReference type="PROSITE" id="PS50041">
    <property type="entry name" value="C_TYPE_LECTIN_2"/>
    <property type="match status" value="1"/>
</dbReference>
<dbReference type="InterPro" id="IPR051379">
    <property type="entry name" value="C-type_Lectin_Receptor_IMM"/>
</dbReference>
<keyword evidence="2" id="KW-1015">Disulfide bond</keyword>
<dbReference type="STRING" id="8078.ENSFHEP00000026559"/>
<evidence type="ECO:0000259" key="4">
    <source>
        <dbReference type="PROSITE" id="PS50041"/>
    </source>
</evidence>
<keyword evidence="3" id="KW-1133">Transmembrane helix</keyword>
<keyword evidence="6" id="KW-1185">Reference proteome</keyword>
<dbReference type="Gene3D" id="3.10.100.10">
    <property type="entry name" value="Mannose-Binding Protein A, subunit A"/>
    <property type="match status" value="1"/>
</dbReference>
<name>A0A3Q2QI44_FUNHE</name>
<dbReference type="GO" id="GO:0030246">
    <property type="term" value="F:carbohydrate binding"/>
    <property type="evidence" value="ECO:0007669"/>
    <property type="project" value="UniProtKB-KW"/>
</dbReference>
<keyword evidence="3" id="KW-0472">Membrane</keyword>
<dbReference type="Pfam" id="PF00059">
    <property type="entry name" value="Lectin_C"/>
    <property type="match status" value="1"/>
</dbReference>
<dbReference type="Ensembl" id="ENSFHET00000002404.1">
    <property type="protein sequence ID" value="ENSFHEP00000026559.1"/>
    <property type="gene ID" value="ENSFHEG00000009462.1"/>
</dbReference>
<reference evidence="5" key="1">
    <citation type="submission" date="2025-08" db="UniProtKB">
        <authorList>
            <consortium name="Ensembl"/>
        </authorList>
    </citation>
    <scope>IDENTIFICATION</scope>
</reference>
<proteinExistence type="predicted"/>
<evidence type="ECO:0000313" key="5">
    <source>
        <dbReference type="Ensembl" id="ENSFHEP00000026559.1"/>
    </source>
</evidence>
<accession>A0A3Q2QI44</accession>
<keyword evidence="3" id="KW-0812">Transmembrane</keyword>
<dbReference type="PANTHER" id="PTHR46746:SF9">
    <property type="entry name" value="CD209 ANTIGEN-LIKE PROTEIN C-LIKE"/>
    <property type="match status" value="1"/>
</dbReference>
<dbReference type="Proteomes" id="UP000265000">
    <property type="component" value="Unplaced"/>
</dbReference>
<keyword evidence="1" id="KW-0430">Lectin</keyword>
<protein>
    <submittedName>
        <fullName evidence="5">CD209 antigen-like protein E</fullName>
    </submittedName>
</protein>
<dbReference type="InterPro" id="IPR016186">
    <property type="entry name" value="C-type_lectin-like/link_sf"/>
</dbReference>
<dbReference type="SUPFAM" id="SSF56436">
    <property type="entry name" value="C-type lectin-like"/>
    <property type="match status" value="1"/>
</dbReference>
<dbReference type="InterPro" id="IPR016187">
    <property type="entry name" value="CTDL_fold"/>
</dbReference>
<dbReference type="InterPro" id="IPR001304">
    <property type="entry name" value="C-type_lectin-like"/>
</dbReference>
<feature type="transmembrane region" description="Helical" evidence="3">
    <location>
        <begin position="15"/>
        <end position="39"/>
    </location>
</feature>
<dbReference type="PANTHER" id="PTHR46746">
    <property type="entry name" value="KILLER CELL LECTIN-LIKE RECEPTOR SUBFAMILY F MEMBER 2"/>
    <property type="match status" value="1"/>
</dbReference>
<dbReference type="GeneTree" id="ENSGT01030000234575"/>
<feature type="domain" description="C-type lectin" evidence="4">
    <location>
        <begin position="110"/>
        <end position="182"/>
    </location>
</feature>
<evidence type="ECO:0000256" key="2">
    <source>
        <dbReference type="ARBA" id="ARBA00023157"/>
    </source>
</evidence>
<dbReference type="AlphaFoldDB" id="A0A3Q2QI44"/>
<organism evidence="5 6">
    <name type="scientific">Fundulus heteroclitus</name>
    <name type="common">Killifish</name>
    <name type="synonym">Mummichog</name>
    <dbReference type="NCBI Taxonomy" id="8078"/>
    <lineage>
        <taxon>Eukaryota</taxon>
        <taxon>Metazoa</taxon>
        <taxon>Chordata</taxon>
        <taxon>Craniata</taxon>
        <taxon>Vertebrata</taxon>
        <taxon>Euteleostomi</taxon>
        <taxon>Actinopterygii</taxon>
        <taxon>Neopterygii</taxon>
        <taxon>Teleostei</taxon>
        <taxon>Neoteleostei</taxon>
        <taxon>Acanthomorphata</taxon>
        <taxon>Ovalentaria</taxon>
        <taxon>Atherinomorphae</taxon>
        <taxon>Cyprinodontiformes</taxon>
        <taxon>Fundulidae</taxon>
        <taxon>Fundulus</taxon>
    </lineage>
</organism>
<reference evidence="5" key="2">
    <citation type="submission" date="2025-09" db="UniProtKB">
        <authorList>
            <consortium name="Ensembl"/>
        </authorList>
    </citation>
    <scope>IDENTIFICATION</scope>
</reference>
<evidence type="ECO:0000313" key="6">
    <source>
        <dbReference type="Proteomes" id="UP000265000"/>
    </source>
</evidence>
<dbReference type="SMART" id="SM00034">
    <property type="entry name" value="CLECT"/>
    <property type="match status" value="1"/>
</dbReference>
<sequence>MYFLCSVSRSSKKRIYLGVLICLGLLNVFLLTALISLGVRSHGYGCFTADFSDIKDNLTDRLQHSNDQLIFMTKQRDLLRSNLTEMSKELIRLQSLSKQKKTCPAGWSMSGSSCYLLSTNTGSWDEGREDCENRGGDLVVIDNSEEQRFISTFTDKEAWIGLNDKETEGSWKWVDGTSLTQA</sequence>
<evidence type="ECO:0000256" key="3">
    <source>
        <dbReference type="SAM" id="Phobius"/>
    </source>
</evidence>